<gene>
    <name evidence="1" type="ORF">BO72DRAFT_171704</name>
</gene>
<sequence length="72" mass="7837">MILHPLIVYTAAVIVHPERSHSVTPTLHADGCWTRFVLKPTGSAIHGCRNNSRVSQDCAGSCVCVYSLQHPP</sequence>
<dbReference type="OrthoDB" id="5379943at2759"/>
<keyword evidence="2" id="KW-1185">Reference proteome</keyword>
<reference evidence="1 2" key="1">
    <citation type="submission" date="2018-02" db="EMBL/GenBank/DDBJ databases">
        <title>The genomes of Aspergillus section Nigri reveals drivers in fungal speciation.</title>
        <authorList>
            <consortium name="DOE Joint Genome Institute"/>
            <person name="Vesth T.C."/>
            <person name="Nybo J."/>
            <person name="Theobald S."/>
            <person name="Brandl J."/>
            <person name="Frisvad J.C."/>
            <person name="Nielsen K.F."/>
            <person name="Lyhne E.K."/>
            <person name="Kogle M.E."/>
            <person name="Kuo A."/>
            <person name="Riley R."/>
            <person name="Clum A."/>
            <person name="Nolan M."/>
            <person name="Lipzen A."/>
            <person name="Salamov A."/>
            <person name="Henrissat B."/>
            <person name="Wiebenga A."/>
            <person name="De vries R.P."/>
            <person name="Grigoriev I.V."/>
            <person name="Mortensen U.H."/>
            <person name="Andersen M.R."/>
            <person name="Baker S.E."/>
        </authorList>
    </citation>
    <scope>NUCLEOTIDE SEQUENCE [LARGE SCALE GENOMIC DNA]</scope>
    <source>
        <strain evidence="1 2">CBS 313.89</strain>
    </source>
</reference>
<proteinExistence type="predicted"/>
<organism evidence="1 2">
    <name type="scientific">Aspergillus fijiensis CBS 313.89</name>
    <dbReference type="NCBI Taxonomy" id="1448319"/>
    <lineage>
        <taxon>Eukaryota</taxon>
        <taxon>Fungi</taxon>
        <taxon>Dikarya</taxon>
        <taxon>Ascomycota</taxon>
        <taxon>Pezizomycotina</taxon>
        <taxon>Eurotiomycetes</taxon>
        <taxon>Eurotiomycetidae</taxon>
        <taxon>Eurotiales</taxon>
        <taxon>Aspergillaceae</taxon>
        <taxon>Aspergillus</taxon>
    </lineage>
</organism>
<accession>A0A8G1VWE0</accession>
<protein>
    <submittedName>
        <fullName evidence="1">Uncharacterized protein</fullName>
    </submittedName>
</protein>
<dbReference type="Proteomes" id="UP000249789">
    <property type="component" value="Unassembled WGS sequence"/>
</dbReference>
<evidence type="ECO:0000313" key="2">
    <source>
        <dbReference type="Proteomes" id="UP000249789"/>
    </source>
</evidence>
<dbReference type="VEuPathDB" id="FungiDB:BO72DRAFT_171704"/>
<name>A0A8G1VWE0_9EURO</name>
<dbReference type="AlphaFoldDB" id="A0A8G1VWE0"/>
<dbReference type="EMBL" id="KZ824657">
    <property type="protein sequence ID" value="RAK75480.1"/>
    <property type="molecule type" value="Genomic_DNA"/>
</dbReference>
<dbReference type="RefSeq" id="XP_040799490.1">
    <property type="nucleotide sequence ID" value="XM_040939378.1"/>
</dbReference>
<dbReference type="GeneID" id="63856711"/>
<evidence type="ECO:0000313" key="1">
    <source>
        <dbReference type="EMBL" id="RAK75480.1"/>
    </source>
</evidence>